<dbReference type="EMBL" id="LR743504">
    <property type="protein sequence ID" value="CAA2102346.1"/>
    <property type="molecule type" value="Genomic_DNA"/>
</dbReference>
<feature type="domain" description="Serine aminopeptidase S33" evidence="3">
    <location>
        <begin position="315"/>
        <end position="437"/>
    </location>
</feature>
<dbReference type="InterPro" id="IPR029058">
    <property type="entry name" value="AB_hydrolase_fold"/>
</dbReference>
<reference evidence="4" key="1">
    <citation type="submission" date="2019-12" db="EMBL/GenBank/DDBJ databases">
        <authorList>
            <person name="Cremers G."/>
        </authorList>
    </citation>
    <scope>NUCLEOTIDE SEQUENCE</scope>
    <source>
        <strain evidence="4">Mbul1</strain>
    </source>
</reference>
<evidence type="ECO:0008006" key="5">
    <source>
        <dbReference type="Google" id="ProtNLM"/>
    </source>
</evidence>
<evidence type="ECO:0000313" key="4">
    <source>
        <dbReference type="EMBL" id="CAA2102346.1"/>
    </source>
</evidence>
<name>A0A679J6K1_9HYPH</name>
<proteinExistence type="inferred from homology"/>
<dbReference type="InterPro" id="IPR022742">
    <property type="entry name" value="Hydrolase_4"/>
</dbReference>
<evidence type="ECO:0000259" key="2">
    <source>
        <dbReference type="Pfam" id="PF00561"/>
    </source>
</evidence>
<sequence length="576" mass="61159">MAFETVPVGSDAAVSPLPMRPVSFDGLFGWFSPGISRRGVVLCATHGYEQLSAHRPWRALVEGIAATGCATLSFDYPGTGDSADADADSVEGRVRAIRRAIRYLRDEAAVEEIVLVGLRLGGTLAALAAEGERVDRLVLLAPFATGRAYLREMKMQSRTIGRLPDGSPLPQEEGCLTVGGFHLGPALAAELSDIDLTKAERAPAPDILLVGAETGGLGSRYAALGARVTTRPFSGLAALVANPLYAEMPDEAFSAVIASVAEGAQPRPVPAVALPPLPADPIQGDDWWEEPSRFGPSLFGILCHPRDVEAARPMVLFVNAGTNVHSGWGRQTTTLARRLAGQGFLSLRMDLRGIGDSPNRPGGASPLYSLDALDDVSAALDHLETVRFGPVVIVGSCSGAYLAYQALCREDRLRGAMLVNPYCFDWNPADDVDSVIRNVFRNASTYAGLLKQGAAWRRLARGEIRVGAIARAITRAAIGRASQRLAILLRPRPAGGTVAQRIAALRRRGAHLELVYSAGDRGLAALHEALGRSPARIARRLGGPVTIIAGADHDLSPAAAQARMTEVLDRLLARLR</sequence>
<evidence type="ECO:0000256" key="1">
    <source>
        <dbReference type="ARBA" id="ARBA00038115"/>
    </source>
</evidence>
<dbReference type="PANTHER" id="PTHR22946">
    <property type="entry name" value="DIENELACTONE HYDROLASE DOMAIN-CONTAINING PROTEIN-RELATED"/>
    <property type="match status" value="1"/>
</dbReference>
<dbReference type="SUPFAM" id="SSF53474">
    <property type="entry name" value="alpha/beta-Hydrolases"/>
    <property type="match status" value="2"/>
</dbReference>
<dbReference type="PANTHER" id="PTHR22946:SF5">
    <property type="entry name" value="PEPTIDASE S9 PROLYL OLIGOPEPTIDASE CATALYTIC DOMAIN-CONTAINING PROTEIN"/>
    <property type="match status" value="1"/>
</dbReference>
<dbReference type="Pfam" id="PF12146">
    <property type="entry name" value="Hydrolase_4"/>
    <property type="match status" value="1"/>
</dbReference>
<accession>A0A679J6K1</accession>
<dbReference type="InterPro" id="IPR050261">
    <property type="entry name" value="FrsA_esterase"/>
</dbReference>
<dbReference type="InterPro" id="IPR000073">
    <property type="entry name" value="AB_hydrolase_1"/>
</dbReference>
<dbReference type="Gene3D" id="3.40.50.1820">
    <property type="entry name" value="alpha/beta hydrolase"/>
    <property type="match status" value="2"/>
</dbReference>
<organism evidence="4">
    <name type="scientific">Methylobacterium bullatum</name>
    <dbReference type="NCBI Taxonomy" id="570505"/>
    <lineage>
        <taxon>Bacteria</taxon>
        <taxon>Pseudomonadati</taxon>
        <taxon>Pseudomonadota</taxon>
        <taxon>Alphaproteobacteria</taxon>
        <taxon>Hyphomicrobiales</taxon>
        <taxon>Methylobacteriaceae</taxon>
        <taxon>Methylobacterium</taxon>
    </lineage>
</organism>
<evidence type="ECO:0000259" key="3">
    <source>
        <dbReference type="Pfam" id="PF12146"/>
    </source>
</evidence>
<protein>
    <recommendedName>
        <fullName evidence="5">Alpha/beta fold hydrolase</fullName>
    </recommendedName>
</protein>
<dbReference type="Pfam" id="PF00561">
    <property type="entry name" value="Abhydrolase_1"/>
    <property type="match status" value="1"/>
</dbReference>
<dbReference type="AlphaFoldDB" id="A0A679J6K1"/>
<gene>
    <name evidence="4" type="ORF">MBUL_01638</name>
</gene>
<comment type="similarity">
    <text evidence="1">Belongs to the AB hydrolase superfamily. FUS2 hydrolase family.</text>
</comment>
<feature type="domain" description="AB hydrolase-1" evidence="2">
    <location>
        <begin position="46"/>
        <end position="148"/>
    </location>
</feature>